<evidence type="ECO:0000313" key="2">
    <source>
        <dbReference type="Proteomes" id="UP000005237"/>
    </source>
</evidence>
<reference evidence="1" key="2">
    <citation type="submission" date="2022-06" db="UniProtKB">
        <authorList>
            <consortium name="EnsemblMetazoa"/>
        </authorList>
    </citation>
    <scope>IDENTIFICATION</scope>
    <source>
        <strain evidence="1">DF5081</strain>
    </source>
</reference>
<sequence>MAARRHFALPICQDFRRENVLFGWLDTVFKCDWTQLDQVFYLPQFLVYKGSVAEYFHAANLRKKVDSSADPGKVPTEPSTQREAHALDLVQISNGHFRVAQDGECNFRK</sequence>
<dbReference type="EnsemblMetazoa" id="CJA43100a.1">
    <property type="protein sequence ID" value="CJA43100a.1"/>
    <property type="gene ID" value="WBGene00218948"/>
</dbReference>
<proteinExistence type="predicted"/>
<keyword evidence="2" id="KW-1185">Reference proteome</keyword>
<accession>A0A8R1IVB7</accession>
<organism evidence="1 2">
    <name type="scientific">Caenorhabditis japonica</name>
    <dbReference type="NCBI Taxonomy" id="281687"/>
    <lineage>
        <taxon>Eukaryota</taxon>
        <taxon>Metazoa</taxon>
        <taxon>Ecdysozoa</taxon>
        <taxon>Nematoda</taxon>
        <taxon>Chromadorea</taxon>
        <taxon>Rhabditida</taxon>
        <taxon>Rhabditina</taxon>
        <taxon>Rhabditomorpha</taxon>
        <taxon>Rhabditoidea</taxon>
        <taxon>Rhabditidae</taxon>
        <taxon>Peloderinae</taxon>
        <taxon>Caenorhabditis</taxon>
    </lineage>
</organism>
<reference evidence="2" key="1">
    <citation type="submission" date="2010-08" db="EMBL/GenBank/DDBJ databases">
        <authorList>
            <consortium name="Caenorhabditis japonica Sequencing Consortium"/>
            <person name="Wilson R.K."/>
        </authorList>
    </citation>
    <scope>NUCLEOTIDE SEQUENCE [LARGE SCALE GENOMIC DNA]</scope>
    <source>
        <strain evidence="2">DF5081</strain>
    </source>
</reference>
<dbReference type="AlphaFoldDB" id="A0A8R1IVB7"/>
<evidence type="ECO:0000313" key="1">
    <source>
        <dbReference type="EnsemblMetazoa" id="CJA43100a.1"/>
    </source>
</evidence>
<name>A0A8R1IVB7_CAEJA</name>
<protein>
    <submittedName>
        <fullName evidence="1">Uncharacterized protein</fullName>
    </submittedName>
</protein>
<dbReference type="Proteomes" id="UP000005237">
    <property type="component" value="Unassembled WGS sequence"/>
</dbReference>